<feature type="transmembrane region" description="Helical" evidence="1">
    <location>
        <begin position="101"/>
        <end position="120"/>
    </location>
</feature>
<comment type="caution">
    <text evidence="2">The sequence shown here is derived from an EMBL/GenBank/DDBJ whole genome shotgun (WGS) entry which is preliminary data.</text>
</comment>
<keyword evidence="1" id="KW-1133">Transmembrane helix</keyword>
<evidence type="ECO:0000313" key="2">
    <source>
        <dbReference type="EMBL" id="RYR66081.1"/>
    </source>
</evidence>
<sequence length="128" mass="14737">MVATTRGRLENGKQCRRSTSCEGSSFVNAVSIGGRGKVFNTKIKDARAKSIITLLKELQIFIMWTIAKNKTGDNEFEKFEVHGYPTNQVVDLEKKLCTWQFWMVFLVCMHMLHFFGLTSYQKIFVTDD</sequence>
<gene>
    <name evidence="2" type="ORF">Ahy_A03g012029</name>
</gene>
<evidence type="ECO:0000313" key="3">
    <source>
        <dbReference type="Proteomes" id="UP000289738"/>
    </source>
</evidence>
<keyword evidence="3" id="KW-1185">Reference proteome</keyword>
<dbReference type="AlphaFoldDB" id="A0A445DSI5"/>
<protein>
    <submittedName>
        <fullName evidence="2">Uncharacterized protein</fullName>
    </submittedName>
</protein>
<organism evidence="2 3">
    <name type="scientific">Arachis hypogaea</name>
    <name type="common">Peanut</name>
    <dbReference type="NCBI Taxonomy" id="3818"/>
    <lineage>
        <taxon>Eukaryota</taxon>
        <taxon>Viridiplantae</taxon>
        <taxon>Streptophyta</taxon>
        <taxon>Embryophyta</taxon>
        <taxon>Tracheophyta</taxon>
        <taxon>Spermatophyta</taxon>
        <taxon>Magnoliopsida</taxon>
        <taxon>eudicotyledons</taxon>
        <taxon>Gunneridae</taxon>
        <taxon>Pentapetalae</taxon>
        <taxon>rosids</taxon>
        <taxon>fabids</taxon>
        <taxon>Fabales</taxon>
        <taxon>Fabaceae</taxon>
        <taxon>Papilionoideae</taxon>
        <taxon>50 kb inversion clade</taxon>
        <taxon>dalbergioids sensu lato</taxon>
        <taxon>Dalbergieae</taxon>
        <taxon>Pterocarpus clade</taxon>
        <taxon>Arachis</taxon>
    </lineage>
</organism>
<reference evidence="2 3" key="1">
    <citation type="submission" date="2019-01" db="EMBL/GenBank/DDBJ databases">
        <title>Sequencing of cultivated peanut Arachis hypogaea provides insights into genome evolution and oil improvement.</title>
        <authorList>
            <person name="Chen X."/>
        </authorList>
    </citation>
    <scope>NUCLEOTIDE SEQUENCE [LARGE SCALE GENOMIC DNA]</scope>
    <source>
        <strain evidence="3">cv. Fuhuasheng</strain>
        <tissue evidence="2">Leaves</tissue>
    </source>
</reference>
<name>A0A445DSI5_ARAHY</name>
<accession>A0A445DSI5</accession>
<keyword evidence="1" id="KW-0472">Membrane</keyword>
<dbReference type="EMBL" id="SDMP01000003">
    <property type="protein sequence ID" value="RYR66081.1"/>
    <property type="molecule type" value="Genomic_DNA"/>
</dbReference>
<proteinExistence type="predicted"/>
<dbReference type="Proteomes" id="UP000289738">
    <property type="component" value="Chromosome A03"/>
</dbReference>
<keyword evidence="1" id="KW-0812">Transmembrane</keyword>
<evidence type="ECO:0000256" key="1">
    <source>
        <dbReference type="SAM" id="Phobius"/>
    </source>
</evidence>